<reference evidence="2 3" key="1">
    <citation type="submission" date="2020-07" db="EMBL/GenBank/DDBJ databases">
        <title>Comparative genomics of pyrophilous fungi reveals a link between fire events and developmental genes.</title>
        <authorList>
            <consortium name="DOE Joint Genome Institute"/>
            <person name="Steindorff A.S."/>
            <person name="Carver A."/>
            <person name="Calhoun S."/>
            <person name="Stillman K."/>
            <person name="Liu H."/>
            <person name="Lipzen A."/>
            <person name="Pangilinan J."/>
            <person name="Labutti K."/>
            <person name="Bruns T.D."/>
            <person name="Grigoriev I.V."/>
        </authorList>
    </citation>
    <scope>NUCLEOTIDE SEQUENCE [LARGE SCALE GENOMIC DNA]</scope>
    <source>
        <strain evidence="2 3">CBS 144469</strain>
    </source>
</reference>
<evidence type="ECO:0000313" key="2">
    <source>
        <dbReference type="EMBL" id="KAF6750675.1"/>
    </source>
</evidence>
<evidence type="ECO:0008006" key="4">
    <source>
        <dbReference type="Google" id="ProtNLM"/>
    </source>
</evidence>
<evidence type="ECO:0000313" key="3">
    <source>
        <dbReference type="Proteomes" id="UP000521943"/>
    </source>
</evidence>
<comment type="caution">
    <text evidence="2">The sequence shown here is derived from an EMBL/GenBank/DDBJ whole genome shotgun (WGS) entry which is preliminary data.</text>
</comment>
<keyword evidence="1" id="KW-0732">Signal</keyword>
<protein>
    <recommendedName>
        <fullName evidence="4">Transmembrane protein</fullName>
    </recommendedName>
</protein>
<feature type="chain" id="PRO_5034424462" description="Transmembrane protein" evidence="1">
    <location>
        <begin position="19"/>
        <end position="108"/>
    </location>
</feature>
<dbReference type="AlphaFoldDB" id="A0A8H6HPB2"/>
<feature type="signal peptide" evidence="1">
    <location>
        <begin position="1"/>
        <end position="18"/>
    </location>
</feature>
<accession>A0A8H6HPB2</accession>
<organism evidence="2 3">
    <name type="scientific">Ephemerocybe angulata</name>
    <dbReference type="NCBI Taxonomy" id="980116"/>
    <lineage>
        <taxon>Eukaryota</taxon>
        <taxon>Fungi</taxon>
        <taxon>Dikarya</taxon>
        <taxon>Basidiomycota</taxon>
        <taxon>Agaricomycotina</taxon>
        <taxon>Agaricomycetes</taxon>
        <taxon>Agaricomycetidae</taxon>
        <taxon>Agaricales</taxon>
        <taxon>Agaricineae</taxon>
        <taxon>Psathyrellaceae</taxon>
        <taxon>Ephemerocybe</taxon>
    </lineage>
</organism>
<dbReference type="EMBL" id="JACGCI010000055">
    <property type="protein sequence ID" value="KAF6750675.1"/>
    <property type="molecule type" value="Genomic_DNA"/>
</dbReference>
<gene>
    <name evidence="2" type="ORF">DFP72DRAFT_909783</name>
</gene>
<name>A0A8H6HPB2_9AGAR</name>
<dbReference type="Proteomes" id="UP000521943">
    <property type="component" value="Unassembled WGS sequence"/>
</dbReference>
<sequence length="108" mass="11313">MVFLATLIVLSLLYSVKSTLTLAQRSITAQNDDFASATVSAAAITTLIPTTMPRATPCISSTLPCYDTCGIDWPSGQTLTGTRCPLCTCVPITPICSSTVRPTPTTSP</sequence>
<proteinExistence type="predicted"/>
<evidence type="ECO:0000256" key="1">
    <source>
        <dbReference type="SAM" id="SignalP"/>
    </source>
</evidence>
<keyword evidence="3" id="KW-1185">Reference proteome</keyword>